<organism evidence="3 4">
    <name type="scientific">Vanilla planifolia</name>
    <name type="common">Vanilla</name>
    <dbReference type="NCBI Taxonomy" id="51239"/>
    <lineage>
        <taxon>Eukaryota</taxon>
        <taxon>Viridiplantae</taxon>
        <taxon>Streptophyta</taxon>
        <taxon>Embryophyta</taxon>
        <taxon>Tracheophyta</taxon>
        <taxon>Spermatophyta</taxon>
        <taxon>Magnoliopsida</taxon>
        <taxon>Liliopsida</taxon>
        <taxon>Asparagales</taxon>
        <taxon>Orchidaceae</taxon>
        <taxon>Vanilloideae</taxon>
        <taxon>Vanilleae</taxon>
        <taxon>Vanilla</taxon>
    </lineage>
</organism>
<evidence type="ECO:0000256" key="2">
    <source>
        <dbReference type="ARBA" id="ARBA00023002"/>
    </source>
</evidence>
<comment type="caution">
    <text evidence="3">The sequence shown here is derived from an EMBL/GenBank/DDBJ whole genome shotgun (WGS) entry which is preliminary data.</text>
</comment>
<dbReference type="GO" id="GO:0016630">
    <property type="term" value="F:protochlorophyllide reductase activity"/>
    <property type="evidence" value="ECO:0007669"/>
    <property type="project" value="InterPro"/>
</dbReference>
<keyword evidence="4" id="KW-1185">Reference proteome</keyword>
<gene>
    <name evidence="3" type="ORF">HPP92_022209</name>
</gene>
<evidence type="ECO:0000313" key="3">
    <source>
        <dbReference type="EMBL" id="KAG0457052.1"/>
    </source>
</evidence>
<reference evidence="3 4" key="1">
    <citation type="journal article" date="2020" name="Nat. Food">
        <title>A phased Vanilla planifolia genome enables genetic improvement of flavour and production.</title>
        <authorList>
            <person name="Hasing T."/>
            <person name="Tang H."/>
            <person name="Brym M."/>
            <person name="Khazi F."/>
            <person name="Huang T."/>
            <person name="Chambers A.H."/>
        </authorList>
    </citation>
    <scope>NUCLEOTIDE SEQUENCE [LARGE SCALE GENOMIC DNA]</scope>
    <source>
        <tissue evidence="3">Leaf</tissue>
    </source>
</reference>
<dbReference type="Gene3D" id="3.40.50.720">
    <property type="entry name" value="NAD(P)-binding Rossmann-like Domain"/>
    <property type="match status" value="1"/>
</dbReference>
<dbReference type="SUPFAM" id="SSF51735">
    <property type="entry name" value="NAD(P)-binding Rossmann-fold domains"/>
    <property type="match status" value="1"/>
</dbReference>
<accession>A0A835PT13</accession>
<protein>
    <recommendedName>
        <fullName evidence="5">Protochlorophyllide reductase</fullName>
    </recommendedName>
</protein>
<dbReference type="Proteomes" id="UP000636800">
    <property type="component" value="Chromosome 12"/>
</dbReference>
<dbReference type="InterPro" id="IPR036291">
    <property type="entry name" value="NAD(P)-bd_dom_sf"/>
</dbReference>
<keyword evidence="2" id="KW-0560">Oxidoreductase</keyword>
<name>A0A835PT13_VANPL</name>
<dbReference type="InterPro" id="IPR005979">
    <property type="entry name" value="Prochl_reduct"/>
</dbReference>
<evidence type="ECO:0000256" key="1">
    <source>
        <dbReference type="ARBA" id="ARBA00022857"/>
    </source>
</evidence>
<sequence length="125" mass="13761">MEGMQHKILKSKREKLTIGIRAQTNATAARDQQDFTGRKKTLRKGNVVITGASSGLGLATAKSLAENGKWNAEKAAKSVALPKESWIMHLDLASLESVQFVDNFRRSGAPLDARLQRRRLLPHGL</sequence>
<dbReference type="OrthoDB" id="769005at2759"/>
<proteinExistence type="predicted"/>
<dbReference type="PANTHER" id="PTHR44419">
    <property type="entry name" value="PROTOCHLOROPHYLLIDE REDUCTASE C, CHLOROPLASTIC"/>
    <property type="match status" value="1"/>
</dbReference>
<dbReference type="AlphaFoldDB" id="A0A835PT13"/>
<keyword evidence="1" id="KW-0521">NADP</keyword>
<dbReference type="EMBL" id="JADCNL010000012">
    <property type="protein sequence ID" value="KAG0457052.1"/>
    <property type="molecule type" value="Genomic_DNA"/>
</dbReference>
<evidence type="ECO:0008006" key="5">
    <source>
        <dbReference type="Google" id="ProtNLM"/>
    </source>
</evidence>
<evidence type="ECO:0000313" key="4">
    <source>
        <dbReference type="Proteomes" id="UP000636800"/>
    </source>
</evidence>
<dbReference type="PANTHER" id="PTHR44419:SF19">
    <property type="entry name" value="PROTOCHLOROPHYLLIDE REDUCTASE A, CHLOROPLASTIC"/>
    <property type="match status" value="1"/>
</dbReference>